<organism evidence="4 5">
    <name type="scientific">Novosphingobium anseongense</name>
    <dbReference type="NCBI Taxonomy" id="3133436"/>
    <lineage>
        <taxon>Bacteria</taxon>
        <taxon>Pseudomonadati</taxon>
        <taxon>Pseudomonadota</taxon>
        <taxon>Alphaproteobacteria</taxon>
        <taxon>Sphingomonadales</taxon>
        <taxon>Sphingomonadaceae</taxon>
        <taxon>Novosphingobium</taxon>
    </lineage>
</organism>
<evidence type="ECO:0000313" key="4">
    <source>
        <dbReference type="EMBL" id="MEJ5979294.1"/>
    </source>
</evidence>
<keyword evidence="1 2" id="KW-0238">DNA-binding</keyword>
<dbReference type="InterPro" id="IPR050624">
    <property type="entry name" value="HTH-type_Tx_Regulator"/>
</dbReference>
<evidence type="ECO:0000259" key="3">
    <source>
        <dbReference type="PROSITE" id="PS50977"/>
    </source>
</evidence>
<evidence type="ECO:0000256" key="2">
    <source>
        <dbReference type="PROSITE-ProRule" id="PRU00335"/>
    </source>
</evidence>
<dbReference type="Pfam" id="PF00440">
    <property type="entry name" value="TetR_N"/>
    <property type="match status" value="1"/>
</dbReference>
<dbReference type="EMBL" id="JBBHJZ010000006">
    <property type="protein sequence ID" value="MEJ5979294.1"/>
    <property type="molecule type" value="Genomic_DNA"/>
</dbReference>
<sequence length="188" mass="20658">MPQRSMVKDIRAARTGTALREALLRLLALHSFEQITARDICREAGVHYATFFRHHEGKQTLLEEIAADQIAALVELTLPVAAAADHAAGFVALCAYVQEHRDLWKVLLNGGAGLAMRAEWLRRARAVAQAMPPTESWLPRDLGIVCTTGMIADTISWWLEQPDDAHGVDEVSRILSRLSIPMLSGGPS</sequence>
<dbReference type="InterPro" id="IPR001647">
    <property type="entry name" value="HTH_TetR"/>
</dbReference>
<dbReference type="Gene3D" id="1.10.357.10">
    <property type="entry name" value="Tetracycline Repressor, domain 2"/>
    <property type="match status" value="1"/>
</dbReference>
<dbReference type="PROSITE" id="PS50977">
    <property type="entry name" value="HTH_TETR_2"/>
    <property type="match status" value="1"/>
</dbReference>
<evidence type="ECO:0000256" key="1">
    <source>
        <dbReference type="ARBA" id="ARBA00023125"/>
    </source>
</evidence>
<evidence type="ECO:0000313" key="5">
    <source>
        <dbReference type="Proteomes" id="UP001361239"/>
    </source>
</evidence>
<feature type="DNA-binding region" description="H-T-H motif" evidence="2">
    <location>
        <begin position="36"/>
        <end position="55"/>
    </location>
</feature>
<protein>
    <submittedName>
        <fullName evidence="4">TetR/AcrR family transcriptional regulator</fullName>
    </submittedName>
</protein>
<dbReference type="PANTHER" id="PTHR43479">
    <property type="entry name" value="ACREF/ENVCD OPERON REPRESSOR-RELATED"/>
    <property type="match status" value="1"/>
</dbReference>
<name>A0ABU8S2V2_9SPHN</name>
<dbReference type="RefSeq" id="WP_339589230.1">
    <property type="nucleotide sequence ID" value="NZ_JBBHJZ010000006.1"/>
</dbReference>
<feature type="domain" description="HTH tetR-type" evidence="3">
    <location>
        <begin position="13"/>
        <end position="73"/>
    </location>
</feature>
<comment type="caution">
    <text evidence="4">The sequence shown here is derived from an EMBL/GenBank/DDBJ whole genome shotgun (WGS) entry which is preliminary data.</text>
</comment>
<gene>
    <name evidence="4" type="ORF">WG901_21755</name>
</gene>
<dbReference type="Proteomes" id="UP001361239">
    <property type="component" value="Unassembled WGS sequence"/>
</dbReference>
<accession>A0ABU8S2V2</accession>
<proteinExistence type="predicted"/>
<reference evidence="4 5" key="1">
    <citation type="submission" date="2024-03" db="EMBL/GenBank/DDBJ databases">
        <authorList>
            <person name="Jo J.-H."/>
        </authorList>
    </citation>
    <scope>NUCLEOTIDE SEQUENCE [LARGE SCALE GENOMIC DNA]</scope>
    <source>
        <strain evidence="4 5">PS1R-30</strain>
    </source>
</reference>
<dbReference type="InterPro" id="IPR009057">
    <property type="entry name" value="Homeodomain-like_sf"/>
</dbReference>
<dbReference type="SUPFAM" id="SSF46689">
    <property type="entry name" value="Homeodomain-like"/>
    <property type="match status" value="1"/>
</dbReference>
<dbReference type="PANTHER" id="PTHR43479:SF7">
    <property type="entry name" value="TETR-FAMILY TRANSCRIPTIONAL REGULATOR"/>
    <property type="match status" value="1"/>
</dbReference>
<keyword evidence="5" id="KW-1185">Reference proteome</keyword>